<dbReference type="AlphaFoldDB" id="A0A1V3W8I5"/>
<comment type="caution">
    <text evidence="1">The sequence shown here is derived from an EMBL/GenBank/DDBJ whole genome shotgun (WGS) entry which is preliminary data.</text>
</comment>
<dbReference type="Proteomes" id="UP000188532">
    <property type="component" value="Unassembled WGS sequence"/>
</dbReference>
<protein>
    <submittedName>
        <fullName evidence="1">Uncharacterized protein</fullName>
    </submittedName>
</protein>
<proteinExistence type="predicted"/>
<reference evidence="1 2" key="1">
    <citation type="submission" date="2017-02" db="EMBL/GenBank/DDBJ databases">
        <title>Complete genome sequences of Mycobacterium kansasii strains isolated from rhesus macaques.</title>
        <authorList>
            <person name="Panda A."/>
            <person name="Nagaraj S."/>
            <person name="Zhao X."/>
            <person name="Tettelin H."/>
            <person name="Detolla L.J."/>
        </authorList>
    </citation>
    <scope>NUCLEOTIDE SEQUENCE [LARGE SCALE GENOMIC DNA]</scope>
    <source>
        <strain evidence="1 2">11-3469</strain>
    </source>
</reference>
<name>A0A1V3W8I5_MYCKA</name>
<accession>A0A1V3W8I5</accession>
<evidence type="ECO:0000313" key="1">
    <source>
        <dbReference type="EMBL" id="OOK63293.1"/>
    </source>
</evidence>
<sequence length="40" mass="4678">MHDLADDYPVSNKLLLIGRHVHRRVVRHAGSRMAPMSRER</sequence>
<dbReference type="EMBL" id="MVBN01000021">
    <property type="protein sequence ID" value="OOK63293.1"/>
    <property type="molecule type" value="Genomic_DNA"/>
</dbReference>
<organism evidence="1 2">
    <name type="scientific">Mycobacterium kansasii</name>
    <dbReference type="NCBI Taxonomy" id="1768"/>
    <lineage>
        <taxon>Bacteria</taxon>
        <taxon>Bacillati</taxon>
        <taxon>Actinomycetota</taxon>
        <taxon>Actinomycetes</taxon>
        <taxon>Mycobacteriales</taxon>
        <taxon>Mycobacteriaceae</taxon>
        <taxon>Mycobacterium</taxon>
    </lineage>
</organism>
<evidence type="ECO:0000313" key="2">
    <source>
        <dbReference type="Proteomes" id="UP000188532"/>
    </source>
</evidence>
<gene>
    <name evidence="1" type="ORF">BZL29_8560</name>
</gene>